<dbReference type="EMBL" id="SMZQ01000011">
    <property type="protein sequence ID" value="TDL33356.1"/>
    <property type="molecule type" value="Genomic_DNA"/>
</dbReference>
<protein>
    <submittedName>
        <fullName evidence="2">DUF4192 family protein</fullName>
    </submittedName>
</protein>
<feature type="region of interest" description="Disordered" evidence="1">
    <location>
        <begin position="337"/>
        <end position="362"/>
    </location>
</feature>
<feature type="compositionally biased region" description="Basic residues" evidence="1">
    <location>
        <begin position="147"/>
        <end position="174"/>
    </location>
</feature>
<gene>
    <name evidence="2" type="ORF">E2R57_17915</name>
</gene>
<evidence type="ECO:0000256" key="1">
    <source>
        <dbReference type="SAM" id="MobiDB-lite"/>
    </source>
</evidence>
<feature type="compositionally biased region" description="Polar residues" evidence="1">
    <location>
        <begin position="352"/>
        <end position="362"/>
    </location>
</feature>
<feature type="region of interest" description="Disordered" evidence="1">
    <location>
        <begin position="64"/>
        <end position="182"/>
    </location>
</feature>
<feature type="region of interest" description="Disordered" evidence="1">
    <location>
        <begin position="1"/>
        <end position="43"/>
    </location>
</feature>
<reference evidence="2 3" key="1">
    <citation type="submission" date="2019-03" db="EMBL/GenBank/DDBJ databases">
        <title>Genome Sequencing and Assembly of Various Microbes Isolated from Partially Reclaimed Soil and Acid Mine Drainage (AMD) Site.</title>
        <authorList>
            <person name="Steinbock B."/>
            <person name="Bechtold R."/>
            <person name="Sevigny J.L."/>
            <person name="Thomas D."/>
            <person name="Cuthill L.R."/>
            <person name="Aveiro Johannsen E.J."/>
            <person name="Thomas K."/>
            <person name="Ghosh A."/>
        </authorList>
    </citation>
    <scope>NUCLEOTIDE SEQUENCE [LARGE SCALE GENOMIC DNA]</scope>
    <source>
        <strain evidence="2 3">S-A1</strain>
    </source>
</reference>
<sequence length="362" mass="41293">MKGHVVPVTPDHEMVLGTPPIKTEPERAQTPRRHHRRTIWSPREQGITIRDGLLRRRRHLLPYDDEPGHELALPVSSTQDQRHQRRVHLPRQRGPTRRPHHQPGSRQRGRRRTPHGHHPKPNRQRSNQASPSALGWHAGLRLIPQRRGLKRPCRKPPAPRHPRPSHHRHPRPGRAHATDPLAQTDNAPYRSRIEWAQQLLLHAYTRTSPQHQAPILTTIGYITWWEGKGRKAHQFLQLALDTNPTSRLARLSDQMTGSGHVAGGTKTPHTNHCRATCRKACEAQIDVGRLQLNRDNCHRSSLQLVQLRRGNPNCKCHTRSWAVAVTVSRGLGTTVLQPSAESTGSRPFWNTVRPTPSWTTPE</sequence>
<organism evidence="2 3">
    <name type="scientific">Arthrobacter nitrophenolicus</name>
    <dbReference type="NCBI Taxonomy" id="683150"/>
    <lineage>
        <taxon>Bacteria</taxon>
        <taxon>Bacillati</taxon>
        <taxon>Actinomycetota</taxon>
        <taxon>Actinomycetes</taxon>
        <taxon>Micrococcales</taxon>
        <taxon>Micrococcaceae</taxon>
        <taxon>Arthrobacter</taxon>
    </lineage>
</organism>
<dbReference type="AlphaFoldDB" id="A0A4R5XRC8"/>
<accession>A0A4R5XRC8</accession>
<dbReference type="Proteomes" id="UP000294621">
    <property type="component" value="Unassembled WGS sequence"/>
</dbReference>
<proteinExistence type="predicted"/>
<comment type="caution">
    <text evidence="2">The sequence shown here is derived from an EMBL/GenBank/DDBJ whole genome shotgun (WGS) entry which is preliminary data.</text>
</comment>
<name>A0A4R5XRC8_9MICC</name>
<feature type="compositionally biased region" description="Basic residues" evidence="1">
    <location>
        <begin position="83"/>
        <end position="123"/>
    </location>
</feature>
<evidence type="ECO:0000313" key="3">
    <source>
        <dbReference type="Proteomes" id="UP000294621"/>
    </source>
</evidence>
<evidence type="ECO:0000313" key="2">
    <source>
        <dbReference type="EMBL" id="TDL33356.1"/>
    </source>
</evidence>
<dbReference type="OrthoDB" id="4954868at2"/>